<proteinExistence type="predicted"/>
<dbReference type="Proteomes" id="UP000005945">
    <property type="component" value="Unassembled WGS sequence"/>
</dbReference>
<reference evidence="1 2" key="1">
    <citation type="submission" date="2007-09" db="EMBL/GenBank/DDBJ databases">
        <title>Draft genome sequence of Faecalibacterium prausnitzii M21/2.</title>
        <authorList>
            <person name="Sudarsanam P."/>
            <person name="Ley R."/>
            <person name="Guruge J."/>
            <person name="Turnbaugh P.J."/>
            <person name="Mahowald M."/>
            <person name="Liep D."/>
            <person name="Gordon J."/>
        </authorList>
    </citation>
    <scope>NUCLEOTIDE SEQUENCE [LARGE SCALE GENOMIC DNA]</scope>
    <source>
        <strain evidence="1 2">M21/2</strain>
    </source>
</reference>
<dbReference type="EMBL" id="ABED02000029">
    <property type="protein sequence ID" value="EDP20388.1"/>
    <property type="molecule type" value="Genomic_DNA"/>
</dbReference>
<name>A8SGW5_9FIRM</name>
<sequence length="35" mass="3888">MQKRHRTAVRCLFLLVEPYCGNSGRGNSAVLPVTL</sequence>
<reference evidence="1 2" key="2">
    <citation type="submission" date="2007-09" db="EMBL/GenBank/DDBJ databases">
        <authorList>
            <person name="Fulton L."/>
            <person name="Clifton S."/>
            <person name="Fulton B."/>
            <person name="Xu J."/>
            <person name="Minx P."/>
            <person name="Pepin K.H."/>
            <person name="Johnson M."/>
            <person name="Thiruvilangam P."/>
            <person name="Bhonagiri V."/>
            <person name="Nash W.E."/>
            <person name="Mardis E.R."/>
            <person name="Wilson R.K."/>
        </authorList>
    </citation>
    <scope>NUCLEOTIDE SEQUENCE [LARGE SCALE GENOMIC DNA]</scope>
    <source>
        <strain evidence="1 2">M21/2</strain>
    </source>
</reference>
<dbReference type="HOGENOM" id="CLU_3365073_0_0_9"/>
<accession>A8SGW5</accession>
<dbReference type="AlphaFoldDB" id="A8SGW5"/>
<protein>
    <submittedName>
        <fullName evidence="1">Uncharacterized protein</fullName>
    </submittedName>
</protein>
<evidence type="ECO:0000313" key="2">
    <source>
        <dbReference type="Proteomes" id="UP000005945"/>
    </source>
</evidence>
<organism evidence="1 2">
    <name type="scientific">Faecalibacterium prausnitzii M21/2</name>
    <dbReference type="NCBI Taxonomy" id="411485"/>
    <lineage>
        <taxon>Bacteria</taxon>
        <taxon>Bacillati</taxon>
        <taxon>Bacillota</taxon>
        <taxon>Clostridia</taxon>
        <taxon>Eubacteriales</taxon>
        <taxon>Oscillospiraceae</taxon>
        <taxon>Faecalibacterium</taxon>
    </lineage>
</organism>
<comment type="caution">
    <text evidence="1">The sequence shown here is derived from an EMBL/GenBank/DDBJ whole genome shotgun (WGS) entry which is preliminary data.</text>
</comment>
<evidence type="ECO:0000313" key="1">
    <source>
        <dbReference type="EMBL" id="EDP20388.1"/>
    </source>
</evidence>
<gene>
    <name evidence="1" type="ORF">FAEPRAM212_03183</name>
</gene>